<dbReference type="EMBL" id="BQNB010017054">
    <property type="protein sequence ID" value="GJT58840.1"/>
    <property type="molecule type" value="Genomic_DNA"/>
</dbReference>
<dbReference type="Proteomes" id="UP001151760">
    <property type="component" value="Unassembled WGS sequence"/>
</dbReference>
<dbReference type="GO" id="GO:0003964">
    <property type="term" value="F:RNA-directed DNA polymerase activity"/>
    <property type="evidence" value="ECO:0007669"/>
    <property type="project" value="UniProtKB-KW"/>
</dbReference>
<comment type="caution">
    <text evidence="2">The sequence shown here is derived from an EMBL/GenBank/DDBJ whole genome shotgun (WGS) entry which is preliminary data.</text>
</comment>
<reference evidence="2" key="2">
    <citation type="submission" date="2022-01" db="EMBL/GenBank/DDBJ databases">
        <authorList>
            <person name="Yamashiro T."/>
            <person name="Shiraishi A."/>
            <person name="Satake H."/>
            <person name="Nakayama K."/>
        </authorList>
    </citation>
    <scope>NUCLEOTIDE SEQUENCE</scope>
</reference>
<name>A0ABQ5F6B5_9ASTR</name>
<organism evidence="2 3">
    <name type="scientific">Tanacetum coccineum</name>
    <dbReference type="NCBI Taxonomy" id="301880"/>
    <lineage>
        <taxon>Eukaryota</taxon>
        <taxon>Viridiplantae</taxon>
        <taxon>Streptophyta</taxon>
        <taxon>Embryophyta</taxon>
        <taxon>Tracheophyta</taxon>
        <taxon>Spermatophyta</taxon>
        <taxon>Magnoliopsida</taxon>
        <taxon>eudicotyledons</taxon>
        <taxon>Gunneridae</taxon>
        <taxon>Pentapetalae</taxon>
        <taxon>asterids</taxon>
        <taxon>campanulids</taxon>
        <taxon>Asterales</taxon>
        <taxon>Asteraceae</taxon>
        <taxon>Asteroideae</taxon>
        <taxon>Anthemideae</taxon>
        <taxon>Anthemidinae</taxon>
        <taxon>Tanacetum</taxon>
    </lineage>
</organism>
<sequence>RNVLNAEDFQYHHRCDQQRILNLCFVDDLFLFARGHPNLVNVIMHVLEEFKNVSGLVPSIPKSMAFFCIVPNALKAFILSLMPFAEGSLPFRYLGVPLISYRLLFHDCKVLVEKLESRVNDWRNKFLSLAGRLQLVRYVLSSWDLKSGKAKVAWEAICKPKREGGLGIRRLEDFNVALMATHIWFLNLVLTLVPNLHDDIEDVIIRRDISGCYKPFPVACAWDSLRLRAVVVDWYHVVWFPHCIPQHAIYLWLIVKEKLKTRDRLWQWDVKGLSPRLVDVLAFLIPISKSRSMGSGGIVGWASSFDRWRRGGGVGSISEIVREHFLLVRERASSDRGEREEGEARMKERVLLTTTYVYDADEKYDYIVSLSTTIDAEDDTVDEELRTRVKNTTKVKEENDDVEESEDG</sequence>
<gene>
    <name evidence="2" type="ORF">Tco_1002373</name>
</gene>
<dbReference type="InterPro" id="IPR026960">
    <property type="entry name" value="RVT-Znf"/>
</dbReference>
<feature type="domain" description="Reverse transcriptase zinc-binding" evidence="1">
    <location>
        <begin position="216"/>
        <end position="271"/>
    </location>
</feature>
<keyword evidence="2" id="KW-0695">RNA-directed DNA polymerase</keyword>
<reference evidence="2" key="1">
    <citation type="journal article" date="2022" name="Int. J. Mol. Sci.">
        <title>Draft Genome of Tanacetum Coccineum: Genomic Comparison of Closely Related Tanacetum-Family Plants.</title>
        <authorList>
            <person name="Yamashiro T."/>
            <person name="Shiraishi A."/>
            <person name="Nakayama K."/>
            <person name="Satake H."/>
        </authorList>
    </citation>
    <scope>NUCLEOTIDE SEQUENCE</scope>
</reference>
<accession>A0ABQ5F6B5</accession>
<proteinExistence type="predicted"/>
<keyword evidence="3" id="KW-1185">Reference proteome</keyword>
<evidence type="ECO:0000259" key="1">
    <source>
        <dbReference type="Pfam" id="PF13966"/>
    </source>
</evidence>
<evidence type="ECO:0000313" key="2">
    <source>
        <dbReference type="EMBL" id="GJT58840.1"/>
    </source>
</evidence>
<keyword evidence="2" id="KW-0808">Transferase</keyword>
<feature type="non-terminal residue" evidence="2">
    <location>
        <position position="1"/>
    </location>
</feature>
<protein>
    <submittedName>
        <fullName evidence="2">Reverse transcriptase domain, reverse transcriptase zinc-binding domain protein</fullName>
    </submittedName>
</protein>
<evidence type="ECO:0000313" key="3">
    <source>
        <dbReference type="Proteomes" id="UP001151760"/>
    </source>
</evidence>
<keyword evidence="2" id="KW-0548">Nucleotidyltransferase</keyword>
<dbReference type="Pfam" id="PF13966">
    <property type="entry name" value="zf-RVT"/>
    <property type="match status" value="1"/>
</dbReference>
<dbReference type="PANTHER" id="PTHR33116:SF76">
    <property type="entry name" value="DUF4283 DOMAIN-CONTAINING PROTEIN"/>
    <property type="match status" value="1"/>
</dbReference>
<dbReference type="PANTHER" id="PTHR33116">
    <property type="entry name" value="REVERSE TRANSCRIPTASE ZINC-BINDING DOMAIN-CONTAINING PROTEIN-RELATED-RELATED"/>
    <property type="match status" value="1"/>
</dbReference>